<dbReference type="Gene3D" id="6.10.340.10">
    <property type="match status" value="1"/>
</dbReference>
<dbReference type="PROSITE" id="PS50885">
    <property type="entry name" value="HAMP"/>
    <property type="match status" value="1"/>
</dbReference>
<dbReference type="SMART" id="SM00283">
    <property type="entry name" value="MA"/>
    <property type="match status" value="1"/>
</dbReference>
<dbReference type="RefSeq" id="WP_124999902.1">
    <property type="nucleotide sequence ID" value="NZ_BHYK01000007.1"/>
</dbReference>
<reference evidence="7 8" key="1">
    <citation type="submission" date="2018-11" db="EMBL/GenBank/DDBJ databases">
        <title>Genome sequencing and assembly of Clostridium tagluense strain A121.</title>
        <authorList>
            <person name="Murakami T."/>
            <person name="Segawa T."/>
            <person name="Shcherbakova V.A."/>
            <person name="Mori H."/>
            <person name="Yoshimura Y."/>
        </authorList>
    </citation>
    <scope>NUCLEOTIDE SEQUENCE [LARGE SCALE GENOMIC DNA]</scope>
    <source>
        <strain evidence="7 8">A121</strain>
    </source>
</reference>
<feature type="transmembrane region" description="Helical" evidence="4">
    <location>
        <begin position="189"/>
        <end position="208"/>
    </location>
</feature>
<evidence type="ECO:0000256" key="1">
    <source>
        <dbReference type="ARBA" id="ARBA00023224"/>
    </source>
</evidence>
<dbReference type="GO" id="GO:0006935">
    <property type="term" value="P:chemotaxis"/>
    <property type="evidence" value="ECO:0007669"/>
    <property type="project" value="InterPro"/>
</dbReference>
<protein>
    <submittedName>
        <fullName evidence="7">Methyl-accepting chemotaxis protein</fullName>
    </submittedName>
</protein>
<dbReference type="InterPro" id="IPR004089">
    <property type="entry name" value="MCPsignal_dom"/>
</dbReference>
<evidence type="ECO:0000259" key="6">
    <source>
        <dbReference type="PROSITE" id="PS50885"/>
    </source>
</evidence>
<gene>
    <name evidence="7" type="ORF">Ctaglu_16000</name>
</gene>
<organism evidence="7 8">
    <name type="scientific">Clostridium tagluense</name>
    <dbReference type="NCBI Taxonomy" id="360422"/>
    <lineage>
        <taxon>Bacteria</taxon>
        <taxon>Bacillati</taxon>
        <taxon>Bacillota</taxon>
        <taxon>Clostridia</taxon>
        <taxon>Eubacteriales</taxon>
        <taxon>Clostridiaceae</taxon>
        <taxon>Clostridium</taxon>
    </lineage>
</organism>
<evidence type="ECO:0000256" key="2">
    <source>
        <dbReference type="ARBA" id="ARBA00029447"/>
    </source>
</evidence>
<dbReference type="PRINTS" id="PR00260">
    <property type="entry name" value="CHEMTRNSDUCR"/>
</dbReference>
<dbReference type="Pfam" id="PF12729">
    <property type="entry name" value="4HB_MCP_1"/>
    <property type="match status" value="1"/>
</dbReference>
<keyword evidence="4" id="KW-0812">Transmembrane</keyword>
<keyword evidence="4" id="KW-0472">Membrane</keyword>
<dbReference type="GO" id="GO:0004888">
    <property type="term" value="F:transmembrane signaling receptor activity"/>
    <property type="evidence" value="ECO:0007669"/>
    <property type="project" value="InterPro"/>
</dbReference>
<proteinExistence type="inferred from homology"/>
<dbReference type="PANTHER" id="PTHR32089">
    <property type="entry name" value="METHYL-ACCEPTING CHEMOTAXIS PROTEIN MCPB"/>
    <property type="match status" value="1"/>
</dbReference>
<dbReference type="EMBL" id="BHYK01000007">
    <property type="protein sequence ID" value="GCD09977.1"/>
    <property type="molecule type" value="Genomic_DNA"/>
</dbReference>
<dbReference type="CDD" id="cd06225">
    <property type="entry name" value="HAMP"/>
    <property type="match status" value="1"/>
</dbReference>
<dbReference type="Proteomes" id="UP000287872">
    <property type="component" value="Unassembled WGS sequence"/>
</dbReference>
<dbReference type="Pfam" id="PF00015">
    <property type="entry name" value="MCPsignal"/>
    <property type="match status" value="1"/>
</dbReference>
<comment type="similarity">
    <text evidence="2">Belongs to the methyl-accepting chemotaxis (MCP) protein family.</text>
</comment>
<evidence type="ECO:0000256" key="3">
    <source>
        <dbReference type="PROSITE-ProRule" id="PRU00284"/>
    </source>
</evidence>
<evidence type="ECO:0000313" key="7">
    <source>
        <dbReference type="EMBL" id="GCD09977.1"/>
    </source>
</evidence>
<dbReference type="GO" id="GO:0007165">
    <property type="term" value="P:signal transduction"/>
    <property type="evidence" value="ECO:0007669"/>
    <property type="project" value="UniProtKB-KW"/>
</dbReference>
<feature type="domain" description="HAMP" evidence="6">
    <location>
        <begin position="210"/>
        <end position="265"/>
    </location>
</feature>
<dbReference type="AlphaFoldDB" id="A0A401UK98"/>
<dbReference type="SUPFAM" id="SSF58104">
    <property type="entry name" value="Methyl-accepting chemotaxis protein (MCP) signaling domain"/>
    <property type="match status" value="1"/>
</dbReference>
<feature type="transmembrane region" description="Helical" evidence="4">
    <location>
        <begin position="12"/>
        <end position="32"/>
    </location>
</feature>
<dbReference type="PANTHER" id="PTHR32089:SF112">
    <property type="entry name" value="LYSOZYME-LIKE PROTEIN-RELATED"/>
    <property type="match status" value="1"/>
</dbReference>
<evidence type="ECO:0000259" key="5">
    <source>
        <dbReference type="PROSITE" id="PS50111"/>
    </source>
</evidence>
<dbReference type="InterPro" id="IPR024478">
    <property type="entry name" value="HlyB_4HB_MCP"/>
</dbReference>
<dbReference type="GO" id="GO:0016020">
    <property type="term" value="C:membrane"/>
    <property type="evidence" value="ECO:0007669"/>
    <property type="project" value="InterPro"/>
</dbReference>
<comment type="caution">
    <text evidence="7">The sequence shown here is derived from an EMBL/GenBank/DDBJ whole genome shotgun (WGS) entry which is preliminary data.</text>
</comment>
<dbReference type="InterPro" id="IPR003660">
    <property type="entry name" value="HAMP_dom"/>
</dbReference>
<evidence type="ECO:0000256" key="4">
    <source>
        <dbReference type="SAM" id="Phobius"/>
    </source>
</evidence>
<dbReference type="OrthoDB" id="1062at2"/>
<keyword evidence="1 3" id="KW-0807">Transducer</keyword>
<evidence type="ECO:0000313" key="8">
    <source>
        <dbReference type="Proteomes" id="UP000287872"/>
    </source>
</evidence>
<keyword evidence="8" id="KW-1185">Reference proteome</keyword>
<keyword evidence="4" id="KW-1133">Transmembrane helix</keyword>
<sequence>MNNLKVRSKLIVFSIAAVLLITMMSGVGYFYLAKANQNMTTMYKENLLSIQYLNDNRNQSRAIEGDTYYILLNTKDKDKQSKRLADIEVRKKVLETNWANYKQTNNDQYEKDKISIVESNQEKFIKGRDAAIKLAMYGKPEEAMAELSSVENYGGEFQNGLKEIAEYNVKLASDLDVQNHKEFDASKKVMLAIFLLSLCIGAGLTFILRKAIANPLMLAVNHLRLIATGDFTRDVPEETKKRKDEMGDIANAVDSMQSSLKLLIKNVSQESNRINIVVHNVSENVRILNMNIEEVSATTEELSAGMEETAASTQEMNATADEIERAVQAIATKAQEGAIEAQEINKRAMNTENNVTESKDKALQVFSKTKDKLEIAIENSKVVAQINVLSESIMQISDQTNLLALNAAIEAARAGEAGRGFAVVADEIRKLAEESRSTVTEIQSITEKVTGSVTDLSASSNELLKFVSEDVLNDYNTLLNVAAEYSNDANFVNNLVLEFSSTSEELLASLHDVIKTIEQISQASNEGAEGTTNIAQKVSDITERSNEIIEDVKKSTESVEGLNKEISVFKI</sequence>
<dbReference type="Gene3D" id="1.10.287.950">
    <property type="entry name" value="Methyl-accepting chemotaxis protein"/>
    <property type="match status" value="1"/>
</dbReference>
<feature type="domain" description="Methyl-accepting transducer" evidence="5">
    <location>
        <begin position="284"/>
        <end position="560"/>
    </location>
</feature>
<dbReference type="SMART" id="SM00304">
    <property type="entry name" value="HAMP"/>
    <property type="match status" value="2"/>
</dbReference>
<dbReference type="PROSITE" id="PS50111">
    <property type="entry name" value="CHEMOTAXIS_TRANSDUC_2"/>
    <property type="match status" value="1"/>
</dbReference>
<dbReference type="InterPro" id="IPR004090">
    <property type="entry name" value="Chemotax_Me-accpt_rcpt"/>
</dbReference>
<name>A0A401UK98_9CLOT</name>
<accession>A0A401UK98</accession>